<reference evidence="2 3" key="1">
    <citation type="submission" date="2016-02" db="EMBL/GenBank/DDBJ databases">
        <title>Band-tailed pigeon sequencing and assembly.</title>
        <authorList>
            <person name="Soares A.E."/>
            <person name="Novak B.J."/>
            <person name="Rice E.S."/>
            <person name="O'Connell B."/>
            <person name="Chang D."/>
            <person name="Weber S."/>
            <person name="Shapiro B."/>
        </authorList>
    </citation>
    <scope>NUCLEOTIDE SEQUENCE [LARGE SCALE GENOMIC DNA]</scope>
    <source>
        <strain evidence="2">BTP2013</strain>
        <tissue evidence="2">Blood</tissue>
    </source>
</reference>
<protein>
    <submittedName>
        <fullName evidence="2">Uncharacterized protein</fullName>
    </submittedName>
</protein>
<dbReference type="Proteomes" id="UP000190648">
    <property type="component" value="Unassembled WGS sequence"/>
</dbReference>
<proteinExistence type="predicted"/>
<dbReference type="OrthoDB" id="10648703at2759"/>
<gene>
    <name evidence="2" type="ORF">AV530_012740</name>
</gene>
<evidence type="ECO:0000256" key="1">
    <source>
        <dbReference type="SAM" id="MobiDB-lite"/>
    </source>
</evidence>
<dbReference type="EMBL" id="LSYS01008075">
    <property type="protein sequence ID" value="OPJ69768.1"/>
    <property type="molecule type" value="Genomic_DNA"/>
</dbReference>
<keyword evidence="3" id="KW-1185">Reference proteome</keyword>
<evidence type="ECO:0000313" key="2">
    <source>
        <dbReference type="EMBL" id="OPJ69768.1"/>
    </source>
</evidence>
<name>A0A1V4JC47_PATFA</name>
<dbReference type="AlphaFoldDB" id="A0A1V4JC47"/>
<organism evidence="2 3">
    <name type="scientific">Patagioenas fasciata monilis</name>
    <dbReference type="NCBI Taxonomy" id="372326"/>
    <lineage>
        <taxon>Eukaryota</taxon>
        <taxon>Metazoa</taxon>
        <taxon>Chordata</taxon>
        <taxon>Craniata</taxon>
        <taxon>Vertebrata</taxon>
        <taxon>Euteleostomi</taxon>
        <taxon>Archelosauria</taxon>
        <taxon>Archosauria</taxon>
        <taxon>Dinosauria</taxon>
        <taxon>Saurischia</taxon>
        <taxon>Theropoda</taxon>
        <taxon>Coelurosauria</taxon>
        <taxon>Aves</taxon>
        <taxon>Neognathae</taxon>
        <taxon>Neoaves</taxon>
        <taxon>Columbimorphae</taxon>
        <taxon>Columbiformes</taxon>
        <taxon>Columbidae</taxon>
        <taxon>Patagioenas</taxon>
    </lineage>
</organism>
<sequence>MMPNQQRSATPKGNAQGWEEGERPGVEERVVALTMQFDDMPMEIPAAAKGCPCWSRDDRNACSSSHSIKASVSQRHCTDLYVYDYKDCSTAPAACRTHRHRTATCSQPG</sequence>
<comment type="caution">
    <text evidence="2">The sequence shown here is derived from an EMBL/GenBank/DDBJ whole genome shotgun (WGS) entry which is preliminary data.</text>
</comment>
<feature type="compositionally biased region" description="Polar residues" evidence="1">
    <location>
        <begin position="1"/>
        <end position="13"/>
    </location>
</feature>
<feature type="region of interest" description="Disordered" evidence="1">
    <location>
        <begin position="1"/>
        <end position="25"/>
    </location>
</feature>
<accession>A0A1V4JC47</accession>
<evidence type="ECO:0000313" key="3">
    <source>
        <dbReference type="Proteomes" id="UP000190648"/>
    </source>
</evidence>